<reference evidence="2 3" key="1">
    <citation type="submission" date="2009-08" db="EMBL/GenBank/DDBJ databases">
        <title>The Genome Sequence of Spizellomyces punctatus strain DAOM BR117.</title>
        <authorList>
            <consortium name="The Broad Institute Genome Sequencing Platform"/>
            <person name="Russ C."/>
            <person name="Cuomo C."/>
            <person name="Shea T."/>
            <person name="Young S.K."/>
            <person name="Zeng Q."/>
            <person name="Koehrsen M."/>
            <person name="Haas B."/>
            <person name="Borodovsky M."/>
            <person name="Guigo R."/>
            <person name="Alvarado L."/>
            <person name="Berlin A."/>
            <person name="Bochicchio J."/>
            <person name="Borenstein D."/>
            <person name="Chapman S."/>
            <person name="Chen Z."/>
            <person name="Engels R."/>
            <person name="Freedman E."/>
            <person name="Gellesch M."/>
            <person name="Goldberg J."/>
            <person name="Griggs A."/>
            <person name="Gujja S."/>
            <person name="Heiman D."/>
            <person name="Hepburn T."/>
            <person name="Howarth C."/>
            <person name="Jen D."/>
            <person name="Larson L."/>
            <person name="Lewis B."/>
            <person name="Mehta T."/>
            <person name="Park D."/>
            <person name="Pearson M."/>
            <person name="Roberts A."/>
            <person name="Saif S."/>
            <person name="Shenoy N."/>
            <person name="Sisk P."/>
            <person name="Stolte C."/>
            <person name="Sykes S."/>
            <person name="Thomson T."/>
            <person name="Walk T."/>
            <person name="White J."/>
            <person name="Yandava C."/>
            <person name="Burger G."/>
            <person name="Gray M.W."/>
            <person name="Holland P.W.H."/>
            <person name="King N."/>
            <person name="Lang F.B.F."/>
            <person name="Roger A.J."/>
            <person name="Ruiz-Trillo I."/>
            <person name="Lander E."/>
            <person name="Nusbaum C."/>
        </authorList>
    </citation>
    <scope>NUCLEOTIDE SEQUENCE [LARGE SCALE GENOMIC DNA]</scope>
    <source>
        <strain evidence="2 3">DAOM BR117</strain>
    </source>
</reference>
<organism evidence="2 3">
    <name type="scientific">Spizellomyces punctatus (strain DAOM BR117)</name>
    <dbReference type="NCBI Taxonomy" id="645134"/>
    <lineage>
        <taxon>Eukaryota</taxon>
        <taxon>Fungi</taxon>
        <taxon>Fungi incertae sedis</taxon>
        <taxon>Chytridiomycota</taxon>
        <taxon>Chytridiomycota incertae sedis</taxon>
        <taxon>Chytridiomycetes</taxon>
        <taxon>Spizellomycetales</taxon>
        <taxon>Spizellomycetaceae</taxon>
        <taxon>Spizellomyces</taxon>
    </lineage>
</organism>
<dbReference type="AlphaFoldDB" id="A0A0L0H7K0"/>
<feature type="compositionally biased region" description="Polar residues" evidence="1">
    <location>
        <begin position="448"/>
        <end position="458"/>
    </location>
</feature>
<name>A0A0L0H7K0_SPIPD</name>
<protein>
    <submittedName>
        <fullName evidence="2">Uncharacterized protein</fullName>
    </submittedName>
</protein>
<feature type="region of interest" description="Disordered" evidence="1">
    <location>
        <begin position="195"/>
        <end position="258"/>
    </location>
</feature>
<feature type="compositionally biased region" description="Basic and acidic residues" evidence="1">
    <location>
        <begin position="326"/>
        <end position="351"/>
    </location>
</feature>
<dbReference type="GeneID" id="27690900"/>
<dbReference type="RefSeq" id="XP_016604911.1">
    <property type="nucleotide sequence ID" value="XM_016755859.1"/>
</dbReference>
<accession>A0A0L0H7K0</accession>
<sequence>MDDPGLAANKEQVWQNVSNAVSRDWGLYETVSVNLDKNLLEYIVNERWPTIQGAEHSALRAGLVLAVLIPSRKKLMLDAKPAAEKLVALAQQDEDEYVRALGTLGGNRVNGGKFDVEIDRMGPTFVDAHKKLKESLSSLDFKFYPREFSYLNDRVIQSIKRSGSDHVEKPGLNIKAGHGVPSLLERLKSYGFKREPVPSPVSPATPMEIPKVSSPTTISPTTATPSTPAWMLRKGAGGLKNSAYGTRRTSAGTSGLRKGFERERKVAILGLDEMRRVEDARKAEKDEKKAEKERKQQEKQREKLERERRKEEEIQKKIEEEEEKLAEERKLAVEEEQRALEDKESAVEEAKQAALNGQSDTNPIDDMNTMNAHESVEERHTGRLKRRLSLSDSEDPDKRHKTTARRTTLTPPPILFDPYLTSSRVQSPETVLGPVKSESPDRADTEESAQTPERQSAEQTAAVILGDADVSVEHREKLVAFLLGQYEPHAEIYRISLGVANIPGKSGRLVPKEVIIELDYAAAKWSKRAKPIKSAK</sequence>
<dbReference type="VEuPathDB" id="FungiDB:SPPG_07703"/>
<dbReference type="Proteomes" id="UP000053201">
    <property type="component" value="Unassembled WGS sequence"/>
</dbReference>
<feature type="compositionally biased region" description="Polar residues" evidence="1">
    <location>
        <begin position="355"/>
        <end position="372"/>
    </location>
</feature>
<evidence type="ECO:0000313" key="3">
    <source>
        <dbReference type="Proteomes" id="UP000053201"/>
    </source>
</evidence>
<evidence type="ECO:0000313" key="2">
    <source>
        <dbReference type="EMBL" id="KNC96871.1"/>
    </source>
</evidence>
<dbReference type="EMBL" id="KQ257466">
    <property type="protein sequence ID" value="KNC96871.1"/>
    <property type="molecule type" value="Genomic_DNA"/>
</dbReference>
<keyword evidence="3" id="KW-1185">Reference proteome</keyword>
<feature type="compositionally biased region" description="Polar residues" evidence="1">
    <location>
        <begin position="243"/>
        <end position="253"/>
    </location>
</feature>
<gene>
    <name evidence="2" type="ORF">SPPG_07703</name>
</gene>
<feature type="compositionally biased region" description="Low complexity" evidence="1">
    <location>
        <begin position="213"/>
        <end position="229"/>
    </location>
</feature>
<proteinExistence type="predicted"/>
<feature type="compositionally biased region" description="Basic and acidic residues" evidence="1">
    <location>
        <begin position="279"/>
        <end position="319"/>
    </location>
</feature>
<feature type="compositionally biased region" description="Polar residues" evidence="1">
    <location>
        <begin position="420"/>
        <end position="429"/>
    </location>
</feature>
<dbReference type="InParanoid" id="A0A0L0H7K0"/>
<feature type="region of interest" description="Disordered" evidence="1">
    <location>
        <begin position="279"/>
        <end position="458"/>
    </location>
</feature>
<evidence type="ECO:0000256" key="1">
    <source>
        <dbReference type="SAM" id="MobiDB-lite"/>
    </source>
</evidence>
<dbReference type="STRING" id="645134.A0A0L0H7K0"/>
<dbReference type="OrthoDB" id="2135488at2759"/>